<evidence type="ECO:0000256" key="10">
    <source>
        <dbReference type="PIRSR" id="PIRSR621190-1"/>
    </source>
</evidence>
<feature type="transmembrane region" description="Helical" evidence="14">
    <location>
        <begin position="774"/>
        <end position="795"/>
    </location>
</feature>
<feature type="binding site" evidence="11">
    <location>
        <position position="981"/>
    </location>
    <ligand>
        <name>Ca(2+)</name>
        <dbReference type="ChEBI" id="CHEBI:29108"/>
        <label>1</label>
    </ligand>
</feature>
<feature type="binding site" evidence="11">
    <location>
        <position position="981"/>
    </location>
    <ligand>
        <name>Ca(2+)</name>
        <dbReference type="ChEBI" id="CHEBI:29108"/>
        <label>3</label>
    </ligand>
</feature>
<name>A0A2C9JRU7_BIOGL</name>
<proteinExistence type="inferred from homology"/>
<dbReference type="InterPro" id="IPR036875">
    <property type="entry name" value="Znf_CCHC_sf"/>
</dbReference>
<dbReference type="OrthoDB" id="406838at2759"/>
<feature type="coiled-coil region" evidence="12">
    <location>
        <begin position="21"/>
        <end position="48"/>
    </location>
</feature>
<sequence length="1047" mass="115773">MAIRWAQDEDVAPQVNLTCSEIKIEGQLDALSKQVKELAAQIVRLQLSGLKNRFQGQQGKRGNRDYRQHHRRNCSNCGSRDHFTRACPNITALVRNIQAASVEQPQAVQLQPAPKPTELSVEVSQNPRRSNTAPDSLVRRSQPAVAKMMSIHTEVASPDTSSHHAKGGRETNHFLQLHPVQPESTFIPQEDTENRRKKNDLLNVGCRVLVERQLLPSNKSDVFMVSQSASSAGVLISDEDFNNFNNYFLQMSLSLISSVGIVTNVINVIVYWKHVPKDGVTSTFIFLSVSDVACCVFSLLSICCHIVQGHWPIRGVNMLAVQYAYLGYTRGCAYVISTCLTVYLSVERCFCIKFPLNVKVILAPHRSLLIKFSIVVFGLACFAPAWATQGLQVVFDTTTNETHLDLWLADCRREIDLFVDTFAGVVIPTVAQVVITVCAVFIINGLKSSAEFRQAASGKQIRSKLGEKTLLEDLGDKAQKIMTSKEAKAAKVVVLVAVLFFACNVPVLLVAYTRMFITELDFGKMYYKLYTVLYTVVYVSGLINACVNIVIYYTVSAKFNVLDDQLLPSNKSGVFMISQSASSAGDLISDEEFNNFNIYFLQMSLSLVSSVGIVTNVINVMVYWKHVPRYGVTSTFIFLSVSDVASCVFSLLSICCYVIQGHWPIRSVNMLAIQYAYLGYSRGCAYVISTCLTVYLSVERCFCIKFPLNVKVILAPLRSLLIKFSIVVFGLACFAPAWATQGLQGVFDTTTNETHLDLWLADCRREIDLFVDTFAGVVIPTVAQVVITVCAVFIINGLKSSAEFRQAASGKQIRSKLGEKTLLEDLGDKAQKIMTSKEAKAAKVVVLVAVLFFACIVPVLLVAYTRMFITELDFGKMYYKLYNVLYTVVYASGLVNACVNIVIYYTVSAKFKLALENAIHLWGKHIPLKFQQTSGDADIDISFASSNHGDIAPFDGPGNILAHAYPPGRGVGGDIHLDEDESWTVGTGEGSDLPTVALHEFGHALGLEHSLDPTSVMAPQYQYTNNLSLSDDDIKGIRVVYRVRSKC</sequence>
<dbReference type="SUPFAM" id="SSF55486">
    <property type="entry name" value="Metalloproteases ('zincins'), catalytic domain"/>
    <property type="match status" value="1"/>
</dbReference>
<feature type="binding site" evidence="11">
    <location>
        <position position="963"/>
    </location>
    <ligand>
        <name>Zn(2+)</name>
        <dbReference type="ChEBI" id="CHEBI:29105"/>
        <label>1</label>
    </ligand>
</feature>
<feature type="binding site" evidence="11">
    <location>
        <position position="1009"/>
    </location>
    <ligand>
        <name>Zn(2+)</name>
        <dbReference type="ChEBI" id="CHEBI:29105"/>
        <label>2</label>
        <note>catalytic</note>
    </ligand>
</feature>
<dbReference type="Pfam" id="PF00413">
    <property type="entry name" value="Peptidase_M10"/>
    <property type="match status" value="1"/>
</dbReference>
<dbReference type="Gene3D" id="1.20.1070.10">
    <property type="entry name" value="Rhodopsin 7-helix transmembrane proteins"/>
    <property type="match status" value="2"/>
</dbReference>
<dbReference type="GO" id="GO:0008270">
    <property type="term" value="F:zinc ion binding"/>
    <property type="evidence" value="ECO:0007669"/>
    <property type="project" value="InterPro"/>
</dbReference>
<feature type="transmembrane region" description="Helical" evidence="14">
    <location>
        <begin position="247"/>
        <end position="272"/>
    </location>
</feature>
<keyword evidence="5 11" id="KW-0479">Metal-binding</keyword>
<dbReference type="VEuPathDB" id="VectorBase:BGLAX_035988"/>
<reference evidence="16" key="1">
    <citation type="submission" date="2020-05" db="UniProtKB">
        <authorList>
            <consortium name="EnsemblMetazoa"/>
        </authorList>
    </citation>
    <scope>IDENTIFICATION</scope>
    <source>
        <strain evidence="16">BB02</strain>
    </source>
</reference>
<keyword evidence="3" id="KW-0645">Protease</keyword>
<dbReference type="InterPro" id="IPR017452">
    <property type="entry name" value="GPCR_Rhodpsn_7TM"/>
</dbReference>
<dbReference type="PROSITE" id="PS50262">
    <property type="entry name" value="G_PROTEIN_RECEP_F1_2"/>
    <property type="match status" value="2"/>
</dbReference>
<dbReference type="AlphaFoldDB" id="A0A2C9JRU7"/>
<feature type="binding site" evidence="11">
    <location>
        <position position="974"/>
    </location>
    <ligand>
        <name>Ca(2+)</name>
        <dbReference type="ChEBI" id="CHEBI:29108"/>
        <label>2</label>
    </ligand>
</feature>
<feature type="region of interest" description="Disordered" evidence="13">
    <location>
        <begin position="105"/>
        <end position="141"/>
    </location>
</feature>
<dbReference type="PANTHER" id="PTHR10201">
    <property type="entry name" value="MATRIX METALLOPROTEINASE"/>
    <property type="match status" value="1"/>
</dbReference>
<dbReference type="Proteomes" id="UP000076420">
    <property type="component" value="Unassembled WGS sequence"/>
</dbReference>
<dbReference type="GO" id="GO:0016020">
    <property type="term" value="C:membrane"/>
    <property type="evidence" value="ECO:0007669"/>
    <property type="project" value="UniProtKB-SubCell"/>
</dbReference>
<feature type="transmembrane region" description="Helical" evidence="14">
    <location>
        <begin position="532"/>
        <end position="555"/>
    </location>
</feature>
<gene>
    <name evidence="16" type="primary">106065467</name>
</gene>
<dbReference type="GO" id="GO:0030198">
    <property type="term" value="P:extracellular matrix organization"/>
    <property type="evidence" value="ECO:0007669"/>
    <property type="project" value="TreeGrafter"/>
</dbReference>
<feature type="transmembrane region" description="Helical" evidence="14">
    <location>
        <begin position="884"/>
        <end position="907"/>
    </location>
</feature>
<dbReference type="GO" id="GO:0005615">
    <property type="term" value="C:extracellular space"/>
    <property type="evidence" value="ECO:0007669"/>
    <property type="project" value="TreeGrafter"/>
</dbReference>
<feature type="binding site" evidence="11">
    <location>
        <position position="1017"/>
    </location>
    <ligand>
        <name>Zn(2+)</name>
        <dbReference type="ChEBI" id="CHEBI:29105"/>
        <label>2</label>
        <note>catalytic</note>
    </ligand>
</feature>
<feature type="transmembrane region" description="Helical" evidence="14">
    <location>
        <begin position="422"/>
        <end position="443"/>
    </location>
</feature>
<dbReference type="PANTHER" id="PTHR10201:SF331">
    <property type="entry name" value="MATRIX METALLOPROTEINASE-14-LIKE ISOFORM X1"/>
    <property type="match status" value="1"/>
</dbReference>
<evidence type="ECO:0000256" key="9">
    <source>
        <dbReference type="ARBA" id="ARBA00023136"/>
    </source>
</evidence>
<evidence type="ECO:0000256" key="4">
    <source>
        <dbReference type="ARBA" id="ARBA00022692"/>
    </source>
</evidence>
<feature type="transmembrane region" description="Helical" evidence="14">
    <location>
        <begin position="720"/>
        <end position="739"/>
    </location>
</feature>
<keyword evidence="11" id="KW-0106">Calcium</keyword>
<accession>A0A2C9JRU7</accession>
<dbReference type="VEuPathDB" id="VectorBase:BGLAX_034778"/>
<evidence type="ECO:0000256" key="1">
    <source>
        <dbReference type="ARBA" id="ARBA00004370"/>
    </source>
</evidence>
<keyword evidence="8 14" id="KW-1133">Transmembrane helix</keyword>
<dbReference type="PRINTS" id="PR00138">
    <property type="entry name" value="MATRIXIN"/>
</dbReference>
<evidence type="ECO:0000256" key="12">
    <source>
        <dbReference type="SAM" id="Coils"/>
    </source>
</evidence>
<feature type="binding site" evidence="11">
    <location>
        <position position="972"/>
    </location>
    <ligand>
        <name>Ca(2+)</name>
        <dbReference type="ChEBI" id="CHEBI:29108"/>
        <label>2</label>
    </ligand>
</feature>
<evidence type="ECO:0000256" key="3">
    <source>
        <dbReference type="ARBA" id="ARBA00022670"/>
    </source>
</evidence>
<dbReference type="VEuPathDB" id="VectorBase:BGLAX_047248"/>
<evidence type="ECO:0000256" key="13">
    <source>
        <dbReference type="SAM" id="MobiDB-lite"/>
    </source>
</evidence>
<keyword evidence="9 14" id="KW-0472">Membrane</keyword>
<feature type="domain" description="G-protein coupled receptors family 1 profile" evidence="15">
    <location>
        <begin position="615"/>
        <end position="904"/>
    </location>
</feature>
<keyword evidence="7 11" id="KW-0862">Zinc</keyword>
<organism evidence="16 17">
    <name type="scientific">Biomphalaria glabrata</name>
    <name type="common">Bloodfluke planorb</name>
    <name type="synonym">Freshwater snail</name>
    <dbReference type="NCBI Taxonomy" id="6526"/>
    <lineage>
        <taxon>Eukaryota</taxon>
        <taxon>Metazoa</taxon>
        <taxon>Spiralia</taxon>
        <taxon>Lophotrochozoa</taxon>
        <taxon>Mollusca</taxon>
        <taxon>Gastropoda</taxon>
        <taxon>Heterobranchia</taxon>
        <taxon>Euthyneura</taxon>
        <taxon>Panpulmonata</taxon>
        <taxon>Hygrophila</taxon>
        <taxon>Lymnaeoidea</taxon>
        <taxon>Planorbidae</taxon>
        <taxon>Biomphalaria</taxon>
    </lineage>
</organism>
<dbReference type="GO" id="GO:0006508">
    <property type="term" value="P:proteolysis"/>
    <property type="evidence" value="ECO:0007669"/>
    <property type="project" value="UniProtKB-KW"/>
</dbReference>
<feature type="compositionally biased region" description="Polar residues" evidence="13">
    <location>
        <begin position="122"/>
        <end position="134"/>
    </location>
</feature>
<feature type="transmembrane region" description="Helical" evidence="14">
    <location>
        <begin position="284"/>
        <end position="308"/>
    </location>
</feature>
<feature type="binding site" evidence="11">
    <location>
        <position position="1003"/>
    </location>
    <ligand>
        <name>Zn(2+)</name>
        <dbReference type="ChEBI" id="CHEBI:29105"/>
        <label>2</label>
        <note>catalytic</note>
    </ligand>
</feature>
<feature type="binding site" evidence="11">
    <location>
        <position position="948"/>
    </location>
    <ligand>
        <name>Zn(2+)</name>
        <dbReference type="ChEBI" id="CHEBI:29105"/>
        <label>1</label>
    </ligand>
</feature>
<feature type="transmembrane region" description="Helical" evidence="14">
    <location>
        <begin position="367"/>
        <end position="387"/>
    </location>
</feature>
<dbReference type="GO" id="GO:0004222">
    <property type="term" value="F:metalloendopeptidase activity"/>
    <property type="evidence" value="ECO:0007669"/>
    <property type="project" value="InterPro"/>
</dbReference>
<feature type="domain" description="G-protein coupled receptors family 1 profile" evidence="15">
    <location>
        <begin position="263"/>
        <end position="552"/>
    </location>
</feature>
<feature type="transmembrane region" description="Helical" evidence="14">
    <location>
        <begin position="844"/>
        <end position="864"/>
    </location>
</feature>
<comment type="similarity">
    <text evidence="2">Belongs to the peptidase M10A family.</text>
</comment>
<evidence type="ECO:0000256" key="7">
    <source>
        <dbReference type="ARBA" id="ARBA00022833"/>
    </source>
</evidence>
<dbReference type="InterPro" id="IPR001818">
    <property type="entry name" value="Pept_M10_metallopeptidase"/>
</dbReference>
<keyword evidence="6" id="KW-0378">Hydrolase</keyword>
<dbReference type="STRING" id="6526.A0A2C9JRU7"/>
<evidence type="ECO:0000313" key="16">
    <source>
        <dbReference type="EnsemblMetazoa" id="BGLB007032-PB"/>
    </source>
</evidence>
<evidence type="ECO:0000256" key="11">
    <source>
        <dbReference type="PIRSR" id="PIRSR621190-2"/>
    </source>
</evidence>
<feature type="binding site" evidence="11">
    <location>
        <position position="956"/>
    </location>
    <ligand>
        <name>Ca(2+)</name>
        <dbReference type="ChEBI" id="CHEBI:29108"/>
        <label>3</label>
    </ligand>
</feature>
<comment type="subcellular location">
    <subcellularLocation>
        <location evidence="1">Membrane</location>
    </subcellularLocation>
</comment>
<dbReference type="Gene3D" id="3.40.390.10">
    <property type="entry name" value="Collagenase (Catalytic Domain)"/>
    <property type="match status" value="1"/>
</dbReference>
<dbReference type="InterPro" id="IPR006026">
    <property type="entry name" value="Peptidase_Metallo"/>
</dbReference>
<dbReference type="InterPro" id="IPR024079">
    <property type="entry name" value="MetalloPept_cat_dom_sf"/>
</dbReference>
<dbReference type="GO" id="GO:0030574">
    <property type="term" value="P:collagen catabolic process"/>
    <property type="evidence" value="ECO:0007669"/>
    <property type="project" value="TreeGrafter"/>
</dbReference>
<dbReference type="InterPro" id="IPR033739">
    <property type="entry name" value="M10A_MMP"/>
</dbReference>
<dbReference type="GO" id="GO:0031012">
    <property type="term" value="C:extracellular matrix"/>
    <property type="evidence" value="ECO:0007669"/>
    <property type="project" value="InterPro"/>
</dbReference>
<dbReference type="SUPFAM" id="SSF57756">
    <property type="entry name" value="Retrovirus zinc finger-like domains"/>
    <property type="match status" value="1"/>
</dbReference>
<feature type="binding site" evidence="11">
    <location>
        <position position="955"/>
    </location>
    <ligand>
        <name>Ca(2+)</name>
        <dbReference type="ChEBI" id="CHEBI:29108"/>
        <label>3</label>
    </ligand>
</feature>
<evidence type="ECO:0000256" key="5">
    <source>
        <dbReference type="ARBA" id="ARBA00022723"/>
    </source>
</evidence>
<dbReference type="EnsemblMetazoa" id="BGLB007032-RB">
    <property type="protein sequence ID" value="BGLB007032-PB"/>
    <property type="gene ID" value="BGLB007032"/>
</dbReference>
<feature type="binding site" evidence="11">
    <location>
        <position position="999"/>
    </location>
    <ligand>
        <name>Zn(2+)</name>
        <dbReference type="ChEBI" id="CHEBI:29105"/>
        <label>2</label>
        <note>catalytic</note>
    </ligand>
</feature>
<keyword evidence="4 14" id="KW-0812">Transmembrane</keyword>
<dbReference type="GO" id="GO:0004930">
    <property type="term" value="F:G protein-coupled receptor activity"/>
    <property type="evidence" value="ECO:0007669"/>
    <property type="project" value="InterPro"/>
</dbReference>
<protein>
    <recommendedName>
        <fullName evidence="15">G-protein coupled receptors family 1 profile domain-containing protein</fullName>
    </recommendedName>
</protein>
<dbReference type="SMART" id="SM00235">
    <property type="entry name" value="ZnMc"/>
    <property type="match status" value="1"/>
</dbReference>
<dbReference type="VEuPathDB" id="VectorBase:BGLB007032"/>
<comment type="cofactor">
    <cofactor evidence="11">
        <name>Zn(2+)</name>
        <dbReference type="ChEBI" id="CHEBI:29105"/>
    </cofactor>
    <text evidence="11">Binds 2 Zn(2+) ions per subunit.</text>
</comment>
<feature type="transmembrane region" description="Helical" evidence="14">
    <location>
        <begin position="328"/>
        <end position="346"/>
    </location>
</feature>
<dbReference type="Pfam" id="PF00001">
    <property type="entry name" value="7tm_1"/>
    <property type="match status" value="2"/>
</dbReference>
<dbReference type="KEGG" id="bgt:106065467"/>
<feature type="binding site" evidence="11">
    <location>
        <position position="938"/>
    </location>
    <ligand>
        <name>Ca(2+)</name>
        <dbReference type="ChEBI" id="CHEBI:29108"/>
        <label>2</label>
    </ligand>
</feature>
<feature type="active site" evidence="10">
    <location>
        <position position="1000"/>
    </location>
</feature>
<dbReference type="InterPro" id="IPR021190">
    <property type="entry name" value="Pept_M10A"/>
</dbReference>
<comment type="cofactor">
    <cofactor evidence="11">
        <name>Ca(2+)</name>
        <dbReference type="ChEBI" id="CHEBI:29108"/>
    </cofactor>
    <text evidence="11">Can bind about 5 Ca(2+) ions per subunit.</text>
</comment>
<evidence type="ECO:0000256" key="14">
    <source>
        <dbReference type="SAM" id="Phobius"/>
    </source>
</evidence>
<evidence type="ECO:0000256" key="6">
    <source>
        <dbReference type="ARBA" id="ARBA00022801"/>
    </source>
</evidence>
<dbReference type="InterPro" id="IPR000276">
    <property type="entry name" value="GPCR_Rhodpsn"/>
</dbReference>
<dbReference type="GO" id="GO:0003676">
    <property type="term" value="F:nucleic acid binding"/>
    <property type="evidence" value="ECO:0007669"/>
    <property type="project" value="InterPro"/>
</dbReference>
<dbReference type="SUPFAM" id="SSF81321">
    <property type="entry name" value="Family A G protein-coupled receptor-like"/>
    <property type="match status" value="2"/>
</dbReference>
<evidence type="ECO:0000313" key="17">
    <source>
        <dbReference type="Proteomes" id="UP000076420"/>
    </source>
</evidence>
<feature type="binding site" evidence="11">
    <location>
        <position position="950"/>
    </location>
    <ligand>
        <name>Zn(2+)</name>
        <dbReference type="ChEBI" id="CHEBI:29105"/>
        <label>1</label>
    </ligand>
</feature>
<feature type="binding site" evidence="11">
    <location>
        <position position="978"/>
    </location>
    <ligand>
        <name>Ca(2+)</name>
        <dbReference type="ChEBI" id="CHEBI:29108"/>
        <label>3</label>
    </ligand>
</feature>
<evidence type="ECO:0000256" key="2">
    <source>
        <dbReference type="ARBA" id="ARBA00010370"/>
    </source>
</evidence>
<feature type="binding site" evidence="11">
    <location>
        <position position="976"/>
    </location>
    <ligand>
        <name>Zn(2+)</name>
        <dbReference type="ChEBI" id="CHEBI:29105"/>
        <label>1</label>
    </ligand>
</feature>
<dbReference type="CDD" id="cd04278">
    <property type="entry name" value="ZnMc_MMP"/>
    <property type="match status" value="1"/>
</dbReference>
<feature type="transmembrane region" description="Helical" evidence="14">
    <location>
        <begin position="636"/>
        <end position="659"/>
    </location>
</feature>
<keyword evidence="12" id="KW-0175">Coiled coil</keyword>
<evidence type="ECO:0000259" key="15">
    <source>
        <dbReference type="PROSITE" id="PS50262"/>
    </source>
</evidence>
<feature type="transmembrane region" description="Helical" evidence="14">
    <location>
        <begin position="492"/>
        <end position="512"/>
    </location>
</feature>
<evidence type="ECO:0000256" key="8">
    <source>
        <dbReference type="ARBA" id="ARBA00022989"/>
    </source>
</evidence>